<evidence type="ECO:0000256" key="3">
    <source>
        <dbReference type="ARBA" id="ARBA00007931"/>
    </source>
</evidence>
<comment type="similarity">
    <text evidence="3">Belongs to the peptidase M50B family.</text>
</comment>
<evidence type="ECO:0000256" key="9">
    <source>
        <dbReference type="ARBA" id="ARBA00022989"/>
    </source>
</evidence>
<keyword evidence="7" id="KW-0378">Hydrolase</keyword>
<comment type="caution">
    <text evidence="14">The sequence shown here is derived from an EMBL/GenBank/DDBJ whole genome shotgun (WGS) entry which is preliminary data.</text>
</comment>
<evidence type="ECO:0000313" key="14">
    <source>
        <dbReference type="EMBL" id="MBC8584052.1"/>
    </source>
</evidence>
<dbReference type="CDD" id="cd05709">
    <property type="entry name" value="S2P-M50"/>
    <property type="match status" value="1"/>
</dbReference>
<sequence length="202" mass="22436">MEFNLRGIKVGFSFEFFAVIALYMLLDRMGIGLLALAAIVIHEGGHILAMRAVKAPIVSLGFYPFGIKLNQGQNRLSYAQEIFIFTAGPGSNLLTAAICGIILQMLAVFSETLAAFLTVNILLAVFNLLPVGRLDGGQIVKSFLFHMLPEDKIYWVRILQRILGFMVLTPMFALSFYLLGAPERNMTLLFTSVYLAYCVWKG</sequence>
<evidence type="ECO:0000256" key="5">
    <source>
        <dbReference type="ARBA" id="ARBA00022692"/>
    </source>
</evidence>
<protein>
    <submittedName>
        <fullName evidence="14">M50 family metallopeptidase</fullName>
    </submittedName>
</protein>
<name>A0A926IBG0_9FIRM</name>
<dbReference type="GO" id="GO:0006508">
    <property type="term" value="P:proteolysis"/>
    <property type="evidence" value="ECO:0007669"/>
    <property type="project" value="UniProtKB-KW"/>
</dbReference>
<feature type="transmembrane region" description="Helical" evidence="12">
    <location>
        <begin position="113"/>
        <end position="132"/>
    </location>
</feature>
<dbReference type="Pfam" id="PF02163">
    <property type="entry name" value="Peptidase_M50"/>
    <property type="match status" value="1"/>
</dbReference>
<dbReference type="GO" id="GO:0046872">
    <property type="term" value="F:metal ion binding"/>
    <property type="evidence" value="ECO:0007669"/>
    <property type="project" value="UniProtKB-KW"/>
</dbReference>
<accession>A0A926IBG0</accession>
<evidence type="ECO:0000256" key="12">
    <source>
        <dbReference type="SAM" id="Phobius"/>
    </source>
</evidence>
<dbReference type="GO" id="GO:0008237">
    <property type="term" value="F:metallopeptidase activity"/>
    <property type="evidence" value="ECO:0007669"/>
    <property type="project" value="UniProtKB-KW"/>
</dbReference>
<evidence type="ECO:0000256" key="11">
    <source>
        <dbReference type="ARBA" id="ARBA00023136"/>
    </source>
</evidence>
<evidence type="ECO:0000256" key="6">
    <source>
        <dbReference type="ARBA" id="ARBA00022723"/>
    </source>
</evidence>
<evidence type="ECO:0000256" key="1">
    <source>
        <dbReference type="ARBA" id="ARBA00001947"/>
    </source>
</evidence>
<evidence type="ECO:0000259" key="13">
    <source>
        <dbReference type="Pfam" id="PF02163"/>
    </source>
</evidence>
<evidence type="ECO:0000256" key="7">
    <source>
        <dbReference type="ARBA" id="ARBA00022801"/>
    </source>
</evidence>
<proteinExistence type="inferred from homology"/>
<evidence type="ECO:0000256" key="2">
    <source>
        <dbReference type="ARBA" id="ARBA00004141"/>
    </source>
</evidence>
<keyword evidence="9 12" id="KW-1133">Transmembrane helix</keyword>
<comment type="subcellular location">
    <subcellularLocation>
        <location evidence="2">Membrane</location>
        <topology evidence="2">Multi-pass membrane protein</topology>
    </subcellularLocation>
</comment>
<gene>
    <name evidence="14" type="ORF">H8705_00445</name>
</gene>
<feature type="transmembrane region" description="Helical" evidence="12">
    <location>
        <begin position="20"/>
        <end position="41"/>
    </location>
</feature>
<dbReference type="PANTHER" id="PTHR39188:SF3">
    <property type="entry name" value="STAGE IV SPORULATION PROTEIN FB"/>
    <property type="match status" value="1"/>
</dbReference>
<keyword evidence="4" id="KW-0645">Protease</keyword>
<dbReference type="GO" id="GO:0016020">
    <property type="term" value="C:membrane"/>
    <property type="evidence" value="ECO:0007669"/>
    <property type="project" value="UniProtKB-SubCell"/>
</dbReference>
<dbReference type="InterPro" id="IPR008915">
    <property type="entry name" value="Peptidase_M50"/>
</dbReference>
<feature type="transmembrane region" description="Helical" evidence="12">
    <location>
        <begin position="153"/>
        <end position="178"/>
    </location>
</feature>
<keyword evidence="5 12" id="KW-0812">Transmembrane</keyword>
<keyword evidence="6" id="KW-0479">Metal-binding</keyword>
<evidence type="ECO:0000313" key="15">
    <source>
        <dbReference type="Proteomes" id="UP000623678"/>
    </source>
</evidence>
<feature type="domain" description="Peptidase M50" evidence="13">
    <location>
        <begin position="109"/>
        <end position="147"/>
    </location>
</feature>
<comment type="cofactor">
    <cofactor evidence="1">
        <name>Zn(2+)</name>
        <dbReference type="ChEBI" id="CHEBI:29105"/>
    </cofactor>
</comment>
<keyword evidence="8" id="KW-0862">Zinc</keyword>
<organism evidence="14 15">
    <name type="scientific">Youxingia wuxianensis</name>
    <dbReference type="NCBI Taxonomy" id="2763678"/>
    <lineage>
        <taxon>Bacteria</taxon>
        <taxon>Bacillati</taxon>
        <taxon>Bacillota</taxon>
        <taxon>Clostridia</taxon>
        <taxon>Eubacteriales</taxon>
        <taxon>Oscillospiraceae</taxon>
        <taxon>Youxingia</taxon>
    </lineage>
</organism>
<keyword evidence="11 12" id="KW-0472">Membrane</keyword>
<dbReference type="EMBL" id="JACRTD010000001">
    <property type="protein sequence ID" value="MBC8584052.1"/>
    <property type="molecule type" value="Genomic_DNA"/>
</dbReference>
<evidence type="ECO:0000256" key="4">
    <source>
        <dbReference type="ARBA" id="ARBA00022670"/>
    </source>
</evidence>
<reference evidence="14" key="1">
    <citation type="submission" date="2020-08" db="EMBL/GenBank/DDBJ databases">
        <title>Genome public.</title>
        <authorList>
            <person name="Liu C."/>
            <person name="Sun Q."/>
        </authorList>
    </citation>
    <scope>NUCLEOTIDE SEQUENCE</scope>
    <source>
        <strain evidence="14">NSJ-64</strain>
    </source>
</reference>
<dbReference type="PANTHER" id="PTHR39188">
    <property type="entry name" value="MEMBRANE-ASSOCIATED ZINC METALLOPROTEASE M50B"/>
    <property type="match status" value="1"/>
</dbReference>
<dbReference type="AlphaFoldDB" id="A0A926IBG0"/>
<keyword evidence="15" id="KW-1185">Reference proteome</keyword>
<dbReference type="Proteomes" id="UP000623678">
    <property type="component" value="Unassembled WGS sequence"/>
</dbReference>
<evidence type="ECO:0000256" key="10">
    <source>
        <dbReference type="ARBA" id="ARBA00023049"/>
    </source>
</evidence>
<dbReference type="RefSeq" id="WP_262393908.1">
    <property type="nucleotide sequence ID" value="NZ_JACRTD010000001.1"/>
</dbReference>
<keyword evidence="10" id="KW-0482">Metalloprotease</keyword>
<evidence type="ECO:0000256" key="8">
    <source>
        <dbReference type="ARBA" id="ARBA00022833"/>
    </source>
</evidence>
<feature type="transmembrane region" description="Helical" evidence="12">
    <location>
        <begin position="82"/>
        <end position="107"/>
    </location>
</feature>